<keyword evidence="7" id="KW-0051">Antiviral defense</keyword>
<keyword evidence="3" id="KW-0949">S-adenosyl-L-methionine</keyword>
<dbReference type="NCBIfam" id="NF038283">
    <property type="entry name" value="viperin_w_prok"/>
    <property type="match status" value="1"/>
</dbReference>
<dbReference type="InterPro" id="IPR051196">
    <property type="entry name" value="RSAD2/Viperin_antiviral"/>
</dbReference>
<keyword evidence="6" id="KW-0411">Iron-sulfur</keyword>
<dbReference type="Proteomes" id="UP000276133">
    <property type="component" value="Unassembled WGS sequence"/>
</dbReference>
<dbReference type="SUPFAM" id="SSF102114">
    <property type="entry name" value="Radical SAM enzymes"/>
    <property type="match status" value="1"/>
</dbReference>
<organism evidence="9 10">
    <name type="scientific">Brachionus plicatilis</name>
    <name type="common">Marine rotifer</name>
    <name type="synonym">Brachionus muelleri</name>
    <dbReference type="NCBI Taxonomy" id="10195"/>
    <lineage>
        <taxon>Eukaryota</taxon>
        <taxon>Metazoa</taxon>
        <taxon>Spiralia</taxon>
        <taxon>Gnathifera</taxon>
        <taxon>Rotifera</taxon>
        <taxon>Eurotatoria</taxon>
        <taxon>Monogononta</taxon>
        <taxon>Pseudotrocha</taxon>
        <taxon>Ploima</taxon>
        <taxon>Brachionidae</taxon>
        <taxon>Brachionus</taxon>
    </lineage>
</organism>
<accession>A0A3M7S0R6</accession>
<reference evidence="9 10" key="1">
    <citation type="journal article" date="2018" name="Sci. Rep.">
        <title>Genomic signatures of local adaptation to the degree of environmental predictability in rotifers.</title>
        <authorList>
            <person name="Franch-Gras L."/>
            <person name="Hahn C."/>
            <person name="Garcia-Roger E.M."/>
            <person name="Carmona M.J."/>
            <person name="Serra M."/>
            <person name="Gomez A."/>
        </authorList>
    </citation>
    <scope>NUCLEOTIDE SEQUENCE [LARGE SCALE GENOMIC DNA]</scope>
    <source>
        <strain evidence="9">HYR1</strain>
    </source>
</reference>
<dbReference type="PROSITE" id="PS51918">
    <property type="entry name" value="RADICAL_SAM"/>
    <property type="match status" value="1"/>
</dbReference>
<keyword evidence="5" id="KW-0408">Iron</keyword>
<evidence type="ECO:0000256" key="4">
    <source>
        <dbReference type="ARBA" id="ARBA00022723"/>
    </source>
</evidence>
<keyword evidence="2" id="KW-0004">4Fe-4S</keyword>
<evidence type="ECO:0000256" key="3">
    <source>
        <dbReference type="ARBA" id="ARBA00022691"/>
    </source>
</evidence>
<dbReference type="GO" id="GO:0046872">
    <property type="term" value="F:metal ion binding"/>
    <property type="evidence" value="ECO:0007669"/>
    <property type="project" value="UniProtKB-KW"/>
</dbReference>
<dbReference type="Pfam" id="PF04055">
    <property type="entry name" value="Radical_SAM"/>
    <property type="match status" value="1"/>
</dbReference>
<evidence type="ECO:0000256" key="2">
    <source>
        <dbReference type="ARBA" id="ARBA00022485"/>
    </source>
</evidence>
<keyword evidence="4" id="KW-0479">Metal-binding</keyword>
<keyword evidence="10" id="KW-1185">Reference proteome</keyword>
<dbReference type="GO" id="GO:0051607">
    <property type="term" value="P:defense response to virus"/>
    <property type="evidence" value="ECO:0007669"/>
    <property type="project" value="UniProtKB-KW"/>
</dbReference>
<dbReference type="OrthoDB" id="549750at2759"/>
<dbReference type="STRING" id="10195.A0A3M7S0R6"/>
<dbReference type="Gene3D" id="3.20.20.70">
    <property type="entry name" value="Aldolase class I"/>
    <property type="match status" value="1"/>
</dbReference>
<evidence type="ECO:0000256" key="1">
    <source>
        <dbReference type="ARBA" id="ARBA00001966"/>
    </source>
</evidence>
<comment type="caution">
    <text evidence="9">The sequence shown here is derived from an EMBL/GenBank/DDBJ whole genome shotgun (WGS) entry which is preliminary data.</text>
</comment>
<comment type="cofactor">
    <cofactor evidence="1">
        <name>[4Fe-4S] cluster</name>
        <dbReference type="ChEBI" id="CHEBI:49883"/>
    </cofactor>
</comment>
<dbReference type="PANTHER" id="PTHR21339:SF0">
    <property type="entry name" value="S-ADENOSYLMETHIONINE-DEPENDENT NUCLEOTIDE DEHYDRATASE RSAD2"/>
    <property type="match status" value="1"/>
</dbReference>
<evidence type="ECO:0000313" key="10">
    <source>
        <dbReference type="Proteomes" id="UP000276133"/>
    </source>
</evidence>
<evidence type="ECO:0000313" key="9">
    <source>
        <dbReference type="EMBL" id="RNA29384.1"/>
    </source>
</evidence>
<dbReference type="InterPro" id="IPR007197">
    <property type="entry name" value="rSAM"/>
</dbReference>
<sequence>MVTLQEAKFGLKKLKDSGMRKINFAGGEPFLYPKFLAELCRYCKIDLKLESVSIISNGSLIKEDWLRANHDFIDILGISCDSFQEDVNIKIGRGNGKQIENIFRIRELCHIFNIKFKLNTVVCKYNFKEDMNDFIDRLKPFRWKCFQVLIVKTENDGNNNSLRNANEFLISKEEYDDFIKRHKGQKCLIVESNSIMKSSYLILDEFMRFLDKGDDYTYVISDSILNVSVNKALSQIKWDQDSFKARQGEYNWSNSSLNTSTISCSSQDKNLEW</sequence>
<feature type="domain" description="Radical SAM core" evidence="8">
    <location>
        <begin position="1"/>
        <end position="188"/>
    </location>
</feature>
<proteinExistence type="predicted"/>
<dbReference type="InterPro" id="IPR013785">
    <property type="entry name" value="Aldolase_TIM"/>
</dbReference>
<dbReference type="CDD" id="cd01335">
    <property type="entry name" value="Radical_SAM"/>
    <property type="match status" value="1"/>
</dbReference>
<evidence type="ECO:0000256" key="7">
    <source>
        <dbReference type="ARBA" id="ARBA00023118"/>
    </source>
</evidence>
<dbReference type="EMBL" id="REGN01002231">
    <property type="protein sequence ID" value="RNA29384.1"/>
    <property type="molecule type" value="Genomic_DNA"/>
</dbReference>
<evidence type="ECO:0000256" key="5">
    <source>
        <dbReference type="ARBA" id="ARBA00023004"/>
    </source>
</evidence>
<dbReference type="InterPro" id="IPR058240">
    <property type="entry name" value="rSAM_sf"/>
</dbReference>
<evidence type="ECO:0000259" key="8">
    <source>
        <dbReference type="PROSITE" id="PS51918"/>
    </source>
</evidence>
<name>A0A3M7S0R6_BRAPC</name>
<evidence type="ECO:0000256" key="6">
    <source>
        <dbReference type="ARBA" id="ARBA00023014"/>
    </source>
</evidence>
<dbReference type="GO" id="GO:0051539">
    <property type="term" value="F:4 iron, 4 sulfur cluster binding"/>
    <property type="evidence" value="ECO:0007669"/>
    <property type="project" value="UniProtKB-KW"/>
</dbReference>
<gene>
    <name evidence="9" type="ORF">BpHYR1_037603</name>
</gene>
<protein>
    <submittedName>
        <fullName evidence="9">Radical S-adenosyl methionine domain-containing 2</fullName>
    </submittedName>
</protein>
<dbReference type="PANTHER" id="PTHR21339">
    <property type="entry name" value="RADICAL S-ADENOSYL METHIONINE DOMAIN-CONTAINING PROTEIN 2"/>
    <property type="match status" value="1"/>
</dbReference>
<dbReference type="AlphaFoldDB" id="A0A3M7S0R6"/>
<dbReference type="GO" id="GO:0003824">
    <property type="term" value="F:catalytic activity"/>
    <property type="evidence" value="ECO:0007669"/>
    <property type="project" value="InterPro"/>
</dbReference>